<keyword evidence="8 11" id="KW-0812">Transmembrane</keyword>
<dbReference type="InterPro" id="IPR036095">
    <property type="entry name" value="PTS_EIIB-like_sf"/>
</dbReference>
<dbReference type="Gene3D" id="3.40.50.2300">
    <property type="match status" value="1"/>
</dbReference>
<evidence type="ECO:0000256" key="5">
    <source>
        <dbReference type="ARBA" id="ARBA00022597"/>
    </source>
</evidence>
<evidence type="ECO:0000259" key="12">
    <source>
        <dbReference type="PROSITE" id="PS51099"/>
    </source>
</evidence>
<feature type="transmembrane region" description="Helical" evidence="11">
    <location>
        <begin position="202"/>
        <end position="235"/>
    </location>
</feature>
<accession>A0A1H6YHQ4</accession>
<dbReference type="PROSITE" id="PS51099">
    <property type="entry name" value="PTS_EIIB_TYPE_2"/>
    <property type="match status" value="1"/>
</dbReference>
<feature type="domain" description="PTS EIIC type-2" evidence="13">
    <location>
        <begin position="127"/>
        <end position="469"/>
    </location>
</feature>
<evidence type="ECO:0000256" key="11">
    <source>
        <dbReference type="SAM" id="Phobius"/>
    </source>
</evidence>
<evidence type="ECO:0000256" key="4">
    <source>
        <dbReference type="ARBA" id="ARBA00022553"/>
    </source>
</evidence>
<keyword evidence="3" id="KW-1003">Cell membrane</keyword>
<evidence type="ECO:0000256" key="2">
    <source>
        <dbReference type="ARBA" id="ARBA00022448"/>
    </source>
</evidence>
<dbReference type="STRING" id="84035.SAMN05660742_10714"/>
<keyword evidence="6" id="KW-0808">Transferase</keyword>
<evidence type="ECO:0000259" key="13">
    <source>
        <dbReference type="PROSITE" id="PS51104"/>
    </source>
</evidence>
<keyword evidence="2" id="KW-0813">Transport</keyword>
<keyword evidence="7" id="KW-0598">Phosphotransferase system</keyword>
<dbReference type="InterPro" id="IPR003352">
    <property type="entry name" value="PTS_EIIC"/>
</dbReference>
<feature type="transmembrane region" description="Helical" evidence="11">
    <location>
        <begin position="292"/>
        <end position="311"/>
    </location>
</feature>
<dbReference type="InterPro" id="IPR013014">
    <property type="entry name" value="PTS_EIIC_2"/>
</dbReference>
<dbReference type="Pfam" id="PF02378">
    <property type="entry name" value="PTS_EIIC"/>
    <property type="match status" value="1"/>
</dbReference>
<dbReference type="NCBIfam" id="TIGR01427">
    <property type="entry name" value="PTS_IIC_fructo"/>
    <property type="match status" value="1"/>
</dbReference>
<dbReference type="EMBL" id="FNZK01000007">
    <property type="protein sequence ID" value="SEJ40838.1"/>
    <property type="molecule type" value="Genomic_DNA"/>
</dbReference>
<dbReference type="InterPro" id="IPR003353">
    <property type="entry name" value="PTS_IIB_fruc"/>
</dbReference>
<proteinExistence type="predicted"/>
<dbReference type="Proteomes" id="UP000199662">
    <property type="component" value="Unassembled WGS sequence"/>
</dbReference>
<feature type="transmembrane region" description="Helical" evidence="11">
    <location>
        <begin position="393"/>
        <end position="411"/>
    </location>
</feature>
<keyword evidence="5" id="KW-0762">Sugar transport</keyword>
<feature type="transmembrane region" description="Helical" evidence="11">
    <location>
        <begin position="255"/>
        <end position="280"/>
    </location>
</feature>
<evidence type="ECO:0000313" key="14">
    <source>
        <dbReference type="EMBL" id="SEJ40838.1"/>
    </source>
</evidence>
<feature type="transmembrane region" description="Helical" evidence="11">
    <location>
        <begin position="138"/>
        <end position="157"/>
    </location>
</feature>
<evidence type="ECO:0000256" key="3">
    <source>
        <dbReference type="ARBA" id="ARBA00022475"/>
    </source>
</evidence>
<protein>
    <submittedName>
        <fullName evidence="14">PTS system D-fructose-specific IIB component (F1P-forming), Frc family (TC 4.A.2.1.8)/PTS system D-fructose-specific IIC component (F1P-forming), Frc family (TC 4.A.2.1.8)</fullName>
    </submittedName>
</protein>
<gene>
    <name evidence="14" type="ORF">SAMN05660742_10714</name>
</gene>
<dbReference type="Pfam" id="PF02302">
    <property type="entry name" value="PTS_IIB"/>
    <property type="match status" value="1"/>
</dbReference>
<evidence type="ECO:0000256" key="8">
    <source>
        <dbReference type="ARBA" id="ARBA00022692"/>
    </source>
</evidence>
<dbReference type="SUPFAM" id="SSF52794">
    <property type="entry name" value="PTS system IIB component-like"/>
    <property type="match status" value="1"/>
</dbReference>
<dbReference type="NCBIfam" id="TIGR00829">
    <property type="entry name" value="FRU"/>
    <property type="match status" value="1"/>
</dbReference>
<keyword evidence="15" id="KW-1185">Reference proteome</keyword>
<feature type="transmembrane region" description="Helical" evidence="11">
    <location>
        <begin position="431"/>
        <end position="451"/>
    </location>
</feature>
<dbReference type="PANTHER" id="PTHR30505:SF28">
    <property type="entry name" value="PTS SYSTEM 2-O-ALPHA-MANNOSYL-D-GLYCERATE-SPECIFIC EIIABC COMPONENT"/>
    <property type="match status" value="1"/>
</dbReference>
<reference evidence="14 15" key="1">
    <citation type="submission" date="2016-10" db="EMBL/GenBank/DDBJ databases">
        <authorList>
            <person name="de Groot N.N."/>
        </authorList>
    </citation>
    <scope>NUCLEOTIDE SEQUENCE [LARGE SCALE GENOMIC DNA]</scope>
    <source>
        <strain evidence="14 15">DSM 2179</strain>
    </source>
</reference>
<dbReference type="GO" id="GO:0090563">
    <property type="term" value="F:protein-phosphocysteine-sugar phosphotransferase activity"/>
    <property type="evidence" value="ECO:0007669"/>
    <property type="project" value="TreeGrafter"/>
</dbReference>
<dbReference type="CDD" id="cd05569">
    <property type="entry name" value="PTS_IIB_fructose"/>
    <property type="match status" value="1"/>
</dbReference>
<dbReference type="GO" id="GO:0022877">
    <property type="term" value="F:protein-N(PI)-phosphohistidine-fructose phosphotransferase system transporter activity"/>
    <property type="evidence" value="ECO:0007669"/>
    <property type="project" value="InterPro"/>
</dbReference>
<dbReference type="InterPro" id="IPR050864">
    <property type="entry name" value="Bacterial_PTS_Sugar_Transport"/>
</dbReference>
<dbReference type="GO" id="GO:0005886">
    <property type="term" value="C:plasma membrane"/>
    <property type="evidence" value="ECO:0007669"/>
    <property type="project" value="UniProtKB-SubCell"/>
</dbReference>
<feature type="domain" description="PTS EIIB type-2" evidence="12">
    <location>
        <begin position="2"/>
        <end position="99"/>
    </location>
</feature>
<organism evidence="14 15">
    <name type="scientific">Propionispira arboris</name>
    <dbReference type="NCBI Taxonomy" id="84035"/>
    <lineage>
        <taxon>Bacteria</taxon>
        <taxon>Bacillati</taxon>
        <taxon>Bacillota</taxon>
        <taxon>Negativicutes</taxon>
        <taxon>Selenomonadales</taxon>
        <taxon>Selenomonadaceae</taxon>
        <taxon>Propionispira</taxon>
    </lineage>
</organism>
<sequence length="469" mass="49359">MKKILGVTGCPTGIAHTFMAAEALKMAAKELNVEIKVETNGAIGVEDALTWDDIQQAKCIIVACDKKVDMERFNGKPVIEVSVAQGIQRAKELVLEAVSGNVTVRGGIEVHHHIGAFDEKPSIGHVIYKHLMNGVSHMIPFVVAGGVLIAISFLWGIYSFDPNSEQYNPTAALLKQVGGYSMGLMVPILTAYIAQSIADRPGLIVGFVAGTIAATTGSGFLGGIIGGFLAGYTALGLVKALAGLPKQFEGLKSIFVVPLISVAFVGVIMCFLSGPVAAVNEYMMVFLSNLQNSSPILLGIVIGCMCAFDMGGPVNKAAYVTGTLLLGQGNYYFMAGVSAACITPPILIAIATTVFKNRFTKDERAAGVVNYILGFTHITEGAIPFAAKSPLKVIPILMLGSSIAAVLTYLLKIQVPAPHGGFLILALVDQPVAWVLSIFIGSGIGAVLYGFSREKLIDSEGDERHGTIS</sequence>
<evidence type="ECO:0000256" key="6">
    <source>
        <dbReference type="ARBA" id="ARBA00022679"/>
    </source>
</evidence>
<comment type="subcellular location">
    <subcellularLocation>
        <location evidence="1">Cell inner membrane</location>
        <topology evidence="1">Multi-pass membrane protein</topology>
    </subcellularLocation>
</comment>
<keyword evidence="9 11" id="KW-1133">Transmembrane helix</keyword>
<feature type="transmembrane region" description="Helical" evidence="11">
    <location>
        <begin position="331"/>
        <end position="355"/>
    </location>
</feature>
<dbReference type="InterPro" id="IPR013011">
    <property type="entry name" value="PTS_EIIB_2"/>
</dbReference>
<dbReference type="GO" id="GO:0005351">
    <property type="term" value="F:carbohydrate:proton symporter activity"/>
    <property type="evidence" value="ECO:0007669"/>
    <property type="project" value="InterPro"/>
</dbReference>
<name>A0A1H6YHQ4_9FIRM</name>
<dbReference type="AlphaFoldDB" id="A0A1H6YHQ4"/>
<evidence type="ECO:0000256" key="10">
    <source>
        <dbReference type="ARBA" id="ARBA00023136"/>
    </source>
</evidence>
<evidence type="ECO:0000313" key="15">
    <source>
        <dbReference type="Proteomes" id="UP000199662"/>
    </source>
</evidence>
<dbReference type="PANTHER" id="PTHR30505">
    <property type="entry name" value="FRUCTOSE-LIKE PERMEASE"/>
    <property type="match status" value="1"/>
</dbReference>
<keyword evidence="10 11" id="KW-0472">Membrane</keyword>
<dbReference type="RefSeq" id="WP_091830818.1">
    <property type="nucleotide sequence ID" value="NZ_FNZK01000007.1"/>
</dbReference>
<feature type="transmembrane region" description="Helical" evidence="11">
    <location>
        <begin position="177"/>
        <end position="195"/>
    </location>
</feature>
<dbReference type="PROSITE" id="PS51104">
    <property type="entry name" value="PTS_EIIC_TYPE_2"/>
    <property type="match status" value="1"/>
</dbReference>
<keyword evidence="4" id="KW-0597">Phosphoprotein</keyword>
<dbReference type="InterPro" id="IPR003501">
    <property type="entry name" value="PTS_EIIB_2/3"/>
</dbReference>
<dbReference type="InterPro" id="IPR006327">
    <property type="entry name" value="PTS_IIC_fruc"/>
</dbReference>
<dbReference type="FunFam" id="3.40.50.2300:FF:000014">
    <property type="entry name" value="PTS system fructose-like transporter subunit IIB"/>
    <property type="match status" value="1"/>
</dbReference>
<dbReference type="GO" id="GO:0009401">
    <property type="term" value="P:phosphoenolpyruvate-dependent sugar phosphotransferase system"/>
    <property type="evidence" value="ECO:0007669"/>
    <property type="project" value="UniProtKB-KW"/>
</dbReference>
<evidence type="ECO:0000256" key="9">
    <source>
        <dbReference type="ARBA" id="ARBA00022989"/>
    </source>
</evidence>
<evidence type="ECO:0000256" key="7">
    <source>
        <dbReference type="ARBA" id="ARBA00022683"/>
    </source>
</evidence>
<evidence type="ECO:0000256" key="1">
    <source>
        <dbReference type="ARBA" id="ARBA00004429"/>
    </source>
</evidence>